<organism evidence="1 2">
    <name type="scientific">Butyricicoccus pullicaecorum</name>
    <dbReference type="NCBI Taxonomy" id="501571"/>
    <lineage>
        <taxon>Bacteria</taxon>
        <taxon>Bacillati</taxon>
        <taxon>Bacillota</taxon>
        <taxon>Clostridia</taxon>
        <taxon>Eubacteriales</taxon>
        <taxon>Butyricicoccaceae</taxon>
        <taxon>Butyricicoccus</taxon>
    </lineage>
</organism>
<reference evidence="2" key="1">
    <citation type="submission" date="2017-04" db="EMBL/GenBank/DDBJ databases">
        <title>Function of individual gut microbiota members based on whole genome sequencing of pure cultures obtained from chicken caecum.</title>
        <authorList>
            <person name="Medvecky M."/>
            <person name="Cejkova D."/>
            <person name="Polansky O."/>
            <person name="Karasova D."/>
            <person name="Kubasova T."/>
            <person name="Cizek A."/>
            <person name="Rychlik I."/>
        </authorList>
    </citation>
    <scope>NUCLEOTIDE SEQUENCE [LARGE SCALE GENOMIC DNA]</scope>
    <source>
        <strain evidence="2">An180</strain>
    </source>
</reference>
<sequence length="65" mass="7434">MSYQQAMYDREHPRYSEPTEYITMEVDGLIVALRFKNAVTQPGTVSAIEQTLLIAQDFENLNKPA</sequence>
<dbReference type="Proteomes" id="UP000195897">
    <property type="component" value="Unassembled WGS sequence"/>
</dbReference>
<accession>A0A1Y4L4U5</accession>
<evidence type="ECO:0000313" key="2">
    <source>
        <dbReference type="Proteomes" id="UP000195897"/>
    </source>
</evidence>
<gene>
    <name evidence="1" type="ORF">B5F17_11690</name>
</gene>
<dbReference type="AlphaFoldDB" id="A0A1Y4L4U5"/>
<comment type="caution">
    <text evidence="1">The sequence shown here is derived from an EMBL/GenBank/DDBJ whole genome shotgun (WGS) entry which is preliminary data.</text>
</comment>
<dbReference type="RefSeq" id="WP_087374049.1">
    <property type="nucleotide sequence ID" value="NZ_NFKK01000017.1"/>
</dbReference>
<protein>
    <submittedName>
        <fullName evidence="1">Uncharacterized protein</fullName>
    </submittedName>
</protein>
<proteinExistence type="predicted"/>
<dbReference type="EMBL" id="NFKK01000017">
    <property type="protein sequence ID" value="OUP51784.1"/>
    <property type="molecule type" value="Genomic_DNA"/>
</dbReference>
<evidence type="ECO:0000313" key="1">
    <source>
        <dbReference type="EMBL" id="OUP51784.1"/>
    </source>
</evidence>
<name>A0A1Y4L4U5_9FIRM</name>